<evidence type="ECO:0008006" key="3">
    <source>
        <dbReference type="Google" id="ProtNLM"/>
    </source>
</evidence>
<keyword evidence="2" id="KW-1185">Reference proteome</keyword>
<dbReference type="EMBL" id="BROH01000007">
    <property type="protein sequence ID" value="GKY88567.1"/>
    <property type="molecule type" value="Genomic_DNA"/>
</dbReference>
<dbReference type="Proteomes" id="UP001144205">
    <property type="component" value="Unassembled WGS sequence"/>
</dbReference>
<evidence type="ECO:0000313" key="2">
    <source>
        <dbReference type="Proteomes" id="UP001144205"/>
    </source>
</evidence>
<gene>
    <name evidence="1" type="ORF">STA1M1_24360</name>
</gene>
<organism evidence="1 2">
    <name type="scientific">Sinisalibacter aestuarii</name>
    <dbReference type="NCBI Taxonomy" id="2949426"/>
    <lineage>
        <taxon>Bacteria</taxon>
        <taxon>Pseudomonadati</taxon>
        <taxon>Pseudomonadota</taxon>
        <taxon>Alphaproteobacteria</taxon>
        <taxon>Rhodobacterales</taxon>
        <taxon>Roseobacteraceae</taxon>
        <taxon>Sinisalibacter</taxon>
    </lineage>
</organism>
<accession>A0ABQ5LWU1</accession>
<proteinExistence type="predicted"/>
<protein>
    <recommendedName>
        <fullName evidence="3">Transcription factor zinc-finger domain-containing protein</fullName>
    </recommendedName>
</protein>
<name>A0ABQ5LWU1_9RHOB</name>
<evidence type="ECO:0000313" key="1">
    <source>
        <dbReference type="EMBL" id="GKY88567.1"/>
    </source>
</evidence>
<sequence>MKITCSCGATIHDGTDALPHKGHAIADRDWGPFWEALDAALARPRAPAAMAMELRRKASARRMWECRTCGRLWIDRADGGLLSYAPEPARVNKVFEQ</sequence>
<dbReference type="RefSeq" id="WP_281842607.1">
    <property type="nucleotide sequence ID" value="NZ_BROH01000007.1"/>
</dbReference>
<reference evidence="1" key="1">
    <citation type="journal article" date="2023" name="Int. J. Syst. Evol. Microbiol.">
        <title>Sinisalibacter aestuarii sp. nov., isolated from estuarine sediment of the Arakawa River.</title>
        <authorList>
            <person name="Arafat S.T."/>
            <person name="Hirano S."/>
            <person name="Sato A."/>
            <person name="Takeuchi K."/>
            <person name="Yasuda T."/>
            <person name="Terahara T."/>
            <person name="Hamada M."/>
            <person name="Kobayashi T."/>
        </authorList>
    </citation>
    <scope>NUCLEOTIDE SEQUENCE</scope>
    <source>
        <strain evidence="1">B-399</strain>
    </source>
</reference>
<comment type="caution">
    <text evidence="1">The sequence shown here is derived from an EMBL/GenBank/DDBJ whole genome shotgun (WGS) entry which is preliminary data.</text>
</comment>